<evidence type="ECO:0000313" key="2">
    <source>
        <dbReference type="RefSeq" id="XP_017889434.2"/>
    </source>
</evidence>
<dbReference type="KEGG" id="ccal:108630590"/>
<dbReference type="Pfam" id="PF11105">
    <property type="entry name" value="CCAP"/>
    <property type="match status" value="1"/>
</dbReference>
<accession>A0AAJ7JBK3</accession>
<organism evidence="1 2">
    <name type="scientific">Ceratina calcarata</name>
    <dbReference type="NCBI Taxonomy" id="156304"/>
    <lineage>
        <taxon>Eukaryota</taxon>
        <taxon>Metazoa</taxon>
        <taxon>Ecdysozoa</taxon>
        <taxon>Arthropoda</taxon>
        <taxon>Hexapoda</taxon>
        <taxon>Insecta</taxon>
        <taxon>Pterygota</taxon>
        <taxon>Neoptera</taxon>
        <taxon>Endopterygota</taxon>
        <taxon>Hymenoptera</taxon>
        <taxon>Apocrita</taxon>
        <taxon>Aculeata</taxon>
        <taxon>Apoidea</taxon>
        <taxon>Anthophila</taxon>
        <taxon>Apidae</taxon>
        <taxon>Ceratina</taxon>
        <taxon>Zadontomerus</taxon>
    </lineage>
</organism>
<protein>
    <submittedName>
        <fullName evidence="2">Uncharacterized protein LOC108630590</fullName>
    </submittedName>
</protein>
<dbReference type="AlphaFoldDB" id="A0AAJ7JBK3"/>
<dbReference type="GeneID" id="108630590"/>
<reference evidence="2" key="1">
    <citation type="submission" date="2025-08" db="UniProtKB">
        <authorList>
            <consortium name="RefSeq"/>
        </authorList>
    </citation>
    <scope>IDENTIFICATION</scope>
    <source>
        <tissue evidence="2">Whole body</tissue>
    </source>
</reference>
<evidence type="ECO:0000313" key="1">
    <source>
        <dbReference type="Proteomes" id="UP000694925"/>
    </source>
</evidence>
<sequence length="221" mass="25486">MYLRPDMTTKEGVVLEERPRDFIPHTPTPYLRATTPYQIANVLLNQCLNSDRDFFKLQIFISRVDGFGMKVISYVCCVLVLACLTSVGRSEISQNQVDYFRASNDDDLYTRLINRQPGQQLLNAFPADKMLKTKRPFCNAFTGCGRKRNFQENSDTQDFKTGSIRIPISIYKSLLKAAYPQNIQNKIEQDSNEHRSSETPQVYLSGRMPLHKRFDIHSSYP</sequence>
<dbReference type="InterPro" id="IPR024276">
    <property type="entry name" value="CCAP"/>
</dbReference>
<dbReference type="Proteomes" id="UP000694925">
    <property type="component" value="Unplaced"/>
</dbReference>
<dbReference type="RefSeq" id="XP_017889434.2">
    <property type="nucleotide sequence ID" value="XM_018033945.2"/>
</dbReference>
<gene>
    <name evidence="2" type="primary">LOC108630590</name>
</gene>
<name>A0AAJ7JBK3_9HYME</name>
<proteinExistence type="predicted"/>
<keyword evidence="1" id="KW-1185">Reference proteome</keyword>